<dbReference type="PANTHER" id="PTHR16275">
    <property type="entry name" value="COILED-COIL DOMAIN-CONTAINING PROTEIN 40"/>
    <property type="match status" value="1"/>
</dbReference>
<evidence type="ECO:0000259" key="4">
    <source>
        <dbReference type="Pfam" id="PF08547"/>
    </source>
</evidence>
<keyword evidence="7" id="KW-1185">Reference proteome</keyword>
<feature type="domain" description="NADH:ubiquinone oxidoreductase intermediate-associated protein 30" evidence="4">
    <location>
        <begin position="38"/>
        <end position="173"/>
    </location>
</feature>
<dbReference type="Proteomes" id="UP001152797">
    <property type="component" value="Unassembled WGS sequence"/>
</dbReference>
<dbReference type="InterPro" id="IPR037386">
    <property type="entry name" value="CCDC40"/>
</dbReference>
<proteinExistence type="predicted"/>
<dbReference type="Gene3D" id="3.40.50.150">
    <property type="entry name" value="Vaccinia Virus protein VP39"/>
    <property type="match status" value="1"/>
</dbReference>
<dbReference type="EMBL" id="CAMXCT030006682">
    <property type="protein sequence ID" value="CAL4805542.1"/>
    <property type="molecule type" value="Genomic_DNA"/>
</dbReference>
<dbReference type="InterPro" id="IPR013857">
    <property type="entry name" value="NADH-UbQ_OxRdtase-assoc_prot30"/>
</dbReference>
<dbReference type="InterPro" id="IPR008979">
    <property type="entry name" value="Galactose-bd-like_sf"/>
</dbReference>
<evidence type="ECO:0000313" key="5">
    <source>
        <dbReference type="EMBL" id="CAI4018230.1"/>
    </source>
</evidence>
<dbReference type="SUPFAM" id="SSF53335">
    <property type="entry name" value="S-adenosyl-L-methionine-dependent methyltransferases"/>
    <property type="match status" value="1"/>
</dbReference>
<dbReference type="EMBL" id="CAMXCT020006682">
    <property type="protein sequence ID" value="CAL1171605.1"/>
    <property type="molecule type" value="Genomic_DNA"/>
</dbReference>
<reference evidence="5" key="1">
    <citation type="submission" date="2022-10" db="EMBL/GenBank/DDBJ databases">
        <authorList>
            <person name="Chen Y."/>
            <person name="Dougan E. K."/>
            <person name="Chan C."/>
            <person name="Rhodes N."/>
            <person name="Thang M."/>
        </authorList>
    </citation>
    <scope>NUCLEOTIDE SEQUENCE</scope>
</reference>
<dbReference type="GO" id="GO:0035082">
    <property type="term" value="P:axoneme assembly"/>
    <property type="evidence" value="ECO:0007669"/>
    <property type="project" value="InterPro"/>
</dbReference>
<keyword evidence="3" id="KW-0732">Signal</keyword>
<dbReference type="InterPro" id="IPR029063">
    <property type="entry name" value="SAM-dependent_MTases_sf"/>
</dbReference>
<sequence length="1352" mass="152451">MAAFRRVVAAAALAVTSVLAETQQFATVPLLGGSVDWHFSNWRAVTDQVRGGVSTAKLEPCAAGARFTGNLDPSILKAGFAGMELDVKVLPATFSDLDGLNLAVSDADGHEYTLLVKTKGSSYQVRFVPKKQSPFETFFKDFVAFYRGRPDASAAPLDKSQIETLAIQIASRDFGVIVRSRNRWRMMEFSLPSFRVETQNLLNEIARVTVDSLNTKAHNQMLKDRHKQLSDELAEREKLIEQYEQEIRKRHHQIEKKQLFVDRLNREYDEKRTKLEAEIGNDEDVAGPQEAKLKHMRKAIAELTKECSDMQKDWIQKQTQLLSIASDTDKLKGNLNENKNKKMVLEQKKIRIEGQLSGHEKEIRELENNMKHLRFDMDRMNGAVVKNESRSDEISNSNQMMETEFVQKLKEIESRCLDMERDVEKLRLEKDQMNQDILESERQVLLWERKITLEKEMQAALDPNVGQADAAAMKKEIHRMELRLEQLKRRQEQMIVEMERAIHKRDVIALKLEPKAKKSKQAANTANVKRQLQSLRNNLKLCTQANAEAEHKITERQRDLQELQQTIEQAVQDYGNLERANEALRGEVQVGHIEKQRNLASILKLQRAAKRMDEFAMGTGPPPAANIQQQLQDQVQLRGKVEEIVRVLSEAYPQLESLWGSFFTWTNPKSVRNADLSCNAKCSPSHQGDSGAPFFDISLAQKRSKSAPDSLAEAAPQELVPGWGAKWMSQRVSQPIILVFLQSVATGLGFQRTDIDGPEEPSEPSEKCKEIPDETPLELLRPRTPPSTSHLPPPEGPEGPVITPLGASNIELRPRSDGLPPPGCQGVIWRLDESVLSEFQEEPDEDFLVSQKSSARHVARRLEKVSTGMRRLRAVTEKLEEKFLRFQEEKLELEKRQRRLNKSLEDSAKDRAELAQMRRKMEAEQKKFLEEKSQFEEEVRKKTDELAQSKRALSTGHFAVLPPHVLFLAAQDEFVRAVPELNVADKASLHGISQKPEAAFSSACSLFFNGGTGLDAADALVSALLACQCMLDAQAPRSFQNLEQLVGLAQAVARGANVDGRLRLSFAASSCALWCSLQVSEFLARRWDEVNSESQDLLEEDFGLMYKRIKLLSQAGSALKRSQKSLGDYWDHRRRFIRCLAKPGSGAASEADLRLLFLPFRDVKGTELAAHVRRLSGAVEDLVVESRKRTVVNLEVSETAQISRSAQIPWTGDAAQFQVNSEPPDFGSQEYWEAHFASAPRGAPTDPKALEFEWLCGDWKILLPLLTPHLPKEGCILHPGCGMSVLPILLQREASLEVLSLDSSPSCIKLMQQRNYGGDGSNLRWRVWDVTRLEELQMDDLSAVVEKGCALA</sequence>
<dbReference type="Pfam" id="PF08547">
    <property type="entry name" value="CIA30"/>
    <property type="match status" value="1"/>
</dbReference>
<organism evidence="5">
    <name type="scientific">Cladocopium goreaui</name>
    <dbReference type="NCBI Taxonomy" id="2562237"/>
    <lineage>
        <taxon>Eukaryota</taxon>
        <taxon>Sar</taxon>
        <taxon>Alveolata</taxon>
        <taxon>Dinophyceae</taxon>
        <taxon>Suessiales</taxon>
        <taxon>Symbiodiniaceae</taxon>
        <taxon>Cladocopium</taxon>
    </lineage>
</organism>
<evidence type="ECO:0000256" key="1">
    <source>
        <dbReference type="SAM" id="Coils"/>
    </source>
</evidence>
<dbReference type="OrthoDB" id="188741at2759"/>
<feature type="coiled-coil region" evidence="1">
    <location>
        <begin position="409"/>
        <end position="443"/>
    </location>
</feature>
<keyword evidence="1" id="KW-0175">Coiled coil</keyword>
<name>A0A9P1GNV9_9DINO</name>
<evidence type="ECO:0000256" key="3">
    <source>
        <dbReference type="SAM" id="SignalP"/>
    </source>
</evidence>
<feature type="coiled-coil region" evidence="1">
    <location>
        <begin position="470"/>
        <end position="504"/>
    </location>
</feature>
<evidence type="ECO:0000313" key="6">
    <source>
        <dbReference type="EMBL" id="CAL4805542.1"/>
    </source>
</evidence>
<feature type="signal peptide" evidence="3">
    <location>
        <begin position="1"/>
        <end position="20"/>
    </location>
</feature>
<comment type="caution">
    <text evidence="5">The sequence shown here is derived from an EMBL/GenBank/DDBJ whole genome shotgun (WGS) entry which is preliminary data.</text>
</comment>
<reference evidence="6 7" key="2">
    <citation type="submission" date="2024-05" db="EMBL/GenBank/DDBJ databases">
        <authorList>
            <person name="Chen Y."/>
            <person name="Shah S."/>
            <person name="Dougan E. K."/>
            <person name="Thang M."/>
            <person name="Chan C."/>
        </authorList>
    </citation>
    <scope>NUCLEOTIDE SEQUENCE [LARGE SCALE GENOMIC DNA]</scope>
</reference>
<evidence type="ECO:0000256" key="2">
    <source>
        <dbReference type="SAM" id="MobiDB-lite"/>
    </source>
</evidence>
<feature type="chain" id="PRO_5043273170" evidence="3">
    <location>
        <begin position="21"/>
        <end position="1352"/>
    </location>
</feature>
<feature type="coiled-coil region" evidence="1">
    <location>
        <begin position="869"/>
        <end position="952"/>
    </location>
</feature>
<protein>
    <submittedName>
        <fullName evidence="6">Coiled-coil domain-containing protein 40 (Protein links)</fullName>
    </submittedName>
</protein>
<gene>
    <name evidence="5" type="ORF">C1SCF055_LOCUS42822</name>
</gene>
<dbReference type="SUPFAM" id="SSF49785">
    <property type="entry name" value="Galactose-binding domain-like"/>
    <property type="match status" value="1"/>
</dbReference>
<dbReference type="GO" id="GO:0005737">
    <property type="term" value="C:cytoplasm"/>
    <property type="evidence" value="ECO:0007669"/>
    <property type="project" value="TreeGrafter"/>
</dbReference>
<feature type="region of interest" description="Disordered" evidence="2">
    <location>
        <begin position="751"/>
        <end position="798"/>
    </location>
</feature>
<accession>A0A9P1GNV9</accession>
<feature type="coiled-coil region" evidence="1">
    <location>
        <begin position="219"/>
        <end position="383"/>
    </location>
</feature>
<evidence type="ECO:0000313" key="7">
    <source>
        <dbReference type="Proteomes" id="UP001152797"/>
    </source>
</evidence>
<dbReference type="PANTHER" id="PTHR16275:SF8">
    <property type="entry name" value="COILED-COIL DOMAIN-CONTAINING PROTEIN 40"/>
    <property type="match status" value="1"/>
</dbReference>
<dbReference type="EMBL" id="CAMXCT010006682">
    <property type="protein sequence ID" value="CAI4018230.1"/>
    <property type="molecule type" value="Genomic_DNA"/>
</dbReference>
<feature type="coiled-coil region" evidence="1">
    <location>
        <begin position="532"/>
        <end position="587"/>
    </location>
</feature>